<evidence type="ECO:0000256" key="7">
    <source>
        <dbReference type="RuleBase" id="RU003930"/>
    </source>
</evidence>
<dbReference type="RefSeq" id="WP_110629826.1">
    <property type="nucleotide sequence ID" value="NZ_CP029788.1"/>
</dbReference>
<evidence type="ECO:0000313" key="10">
    <source>
        <dbReference type="EMBL" id="AWT44940.1"/>
    </source>
</evidence>
<keyword evidence="6" id="KW-0694">RNA-binding</keyword>
<dbReference type="PANTHER" id="PTHR11994">
    <property type="entry name" value="60S RIBOSOMAL PROTEIN L11-RELATED"/>
    <property type="match status" value="1"/>
</dbReference>
<dbReference type="InterPro" id="IPR022803">
    <property type="entry name" value="Ribosomal_uL5_dom_sf"/>
</dbReference>
<comment type="function">
    <text evidence="6">This is 1 of the proteins that bind and probably mediate the attachment of the 5S RNA into the large ribosomal subunit, where it forms part of the central protuberance. In the 70S ribosome it contacts protein S13 of the 30S subunit (bridge B1b), connecting the 2 subunits; this bridge is implicated in subunit movement. Contacts the P site tRNA; the 5S rRNA and some of its associated proteins might help stabilize positioning of ribosome-bound tRNAs.</text>
</comment>
<protein>
    <recommendedName>
        <fullName evidence="4 6">Large ribosomal subunit protein uL5</fullName>
    </recommendedName>
</protein>
<organism evidence="10 11">
    <name type="scientific">Streptomyces actuosus</name>
    <dbReference type="NCBI Taxonomy" id="1885"/>
    <lineage>
        <taxon>Bacteria</taxon>
        <taxon>Bacillati</taxon>
        <taxon>Actinomycetota</taxon>
        <taxon>Actinomycetes</taxon>
        <taxon>Kitasatosporales</taxon>
        <taxon>Streptomycetaceae</taxon>
        <taxon>Streptomyces</taxon>
    </lineage>
</organism>
<dbReference type="Pfam" id="PF00281">
    <property type="entry name" value="Ribosomal_L5"/>
    <property type="match status" value="1"/>
</dbReference>
<dbReference type="HAMAP" id="MF_01333_B">
    <property type="entry name" value="Ribosomal_uL5_B"/>
    <property type="match status" value="1"/>
</dbReference>
<keyword evidence="11" id="KW-1185">Reference proteome</keyword>
<dbReference type="FunFam" id="3.30.1440.10:FF:000001">
    <property type="entry name" value="50S ribosomal protein L5"/>
    <property type="match status" value="1"/>
</dbReference>
<keyword evidence="2 6" id="KW-0689">Ribosomal protein</keyword>
<evidence type="ECO:0000256" key="1">
    <source>
        <dbReference type="ARBA" id="ARBA00008553"/>
    </source>
</evidence>
<keyword evidence="6" id="KW-0699">rRNA-binding</keyword>
<sequence length="185" mass="20992">MTTTVTPRLKTKYREEIIGKLRDEFKYENVMQVPGLVKIVVNMGVGDAARDSKLIEGAIRDLTTITGQKPAVTKARKSIAQFKLREGQPIGAHVTLRGDRMWEFLDRTLSLALPRIRDFRGLSPKQFDGRGNYTFGLTEQVMFHEIDQDKIDRVRGMDITVVTTATNDEEGRALLRHLGFPFKEA</sequence>
<dbReference type="InterPro" id="IPR002132">
    <property type="entry name" value="Ribosomal_uL5"/>
</dbReference>
<accession>A0A2U9P598</accession>
<dbReference type="OrthoDB" id="9806626at2"/>
<dbReference type="InterPro" id="IPR020930">
    <property type="entry name" value="Ribosomal_uL5_bac-type"/>
</dbReference>
<dbReference type="PROSITE" id="PS00358">
    <property type="entry name" value="RIBOSOMAL_L5"/>
    <property type="match status" value="1"/>
</dbReference>
<dbReference type="Proteomes" id="UP000247634">
    <property type="component" value="Chromosome"/>
</dbReference>
<evidence type="ECO:0000313" key="11">
    <source>
        <dbReference type="Proteomes" id="UP000247634"/>
    </source>
</evidence>
<evidence type="ECO:0000256" key="2">
    <source>
        <dbReference type="ARBA" id="ARBA00022980"/>
    </source>
</evidence>
<dbReference type="NCBIfam" id="NF000585">
    <property type="entry name" value="PRK00010.1"/>
    <property type="match status" value="1"/>
</dbReference>
<gene>
    <name evidence="6" type="primary">rplE</name>
    <name evidence="10" type="ORF">DMT42_23370</name>
</gene>
<comment type="subunit">
    <text evidence="6">Part of the 50S ribosomal subunit; part of the 5S rRNA/L5/L18/L25 subcomplex. Contacts the 5S rRNA and the P site tRNA. Forms a bridge to the 30S subunit in the 70S ribosome.</text>
</comment>
<keyword evidence="6" id="KW-0820">tRNA-binding</keyword>
<evidence type="ECO:0000256" key="5">
    <source>
        <dbReference type="ARBA" id="ARBA00058604"/>
    </source>
</evidence>
<dbReference type="GO" id="GO:0003735">
    <property type="term" value="F:structural constituent of ribosome"/>
    <property type="evidence" value="ECO:0007669"/>
    <property type="project" value="InterPro"/>
</dbReference>
<dbReference type="PIRSF" id="PIRSF002161">
    <property type="entry name" value="Ribosomal_L5"/>
    <property type="match status" value="1"/>
</dbReference>
<evidence type="ECO:0000256" key="6">
    <source>
        <dbReference type="HAMAP-Rule" id="MF_01333"/>
    </source>
</evidence>
<dbReference type="GO" id="GO:1990904">
    <property type="term" value="C:ribonucleoprotein complex"/>
    <property type="evidence" value="ECO:0007669"/>
    <property type="project" value="UniProtKB-KW"/>
</dbReference>
<keyword evidence="3 6" id="KW-0687">Ribonucleoprotein</keyword>
<comment type="function">
    <text evidence="5">This is one of the proteins that bind and probably mediate the attachment of the 5S RNA into the large ribosomal subunit, where it forms part of the central protuberance. In the 70S ribosome it contacts protein S13 of the 30S subunit (bridge B1b), connecting the 2 subunits; this bridge is implicated in subunit movement. Contacts the P site tRNA; the 5S rRNA and some of its associated proteins might help stabilize positioning of ribosome-bound tRNAs.</text>
</comment>
<dbReference type="AlphaFoldDB" id="A0A2U9P598"/>
<reference evidence="10 11" key="1">
    <citation type="submission" date="2018-06" db="EMBL/GenBank/DDBJ databases">
        <title>The complete genome sequence of a nosiheptide producer Streptomyces actuosus ATCC 25421: deducing the ability of producing a new class III lantibiotics.</title>
        <authorList>
            <person name="Liu W."/>
            <person name="Sun F."/>
            <person name="Hu Y."/>
        </authorList>
    </citation>
    <scope>NUCLEOTIDE SEQUENCE [LARGE SCALE GENOMIC DNA]</scope>
    <source>
        <strain evidence="10 11">ATCC 25421</strain>
    </source>
</reference>
<evidence type="ECO:0000256" key="3">
    <source>
        <dbReference type="ARBA" id="ARBA00023274"/>
    </source>
</evidence>
<evidence type="ECO:0000256" key="4">
    <source>
        <dbReference type="ARBA" id="ARBA00035245"/>
    </source>
</evidence>
<dbReference type="Gene3D" id="3.30.1440.10">
    <property type="match status" value="1"/>
</dbReference>
<dbReference type="GO" id="GO:0000049">
    <property type="term" value="F:tRNA binding"/>
    <property type="evidence" value="ECO:0007669"/>
    <property type="project" value="UniProtKB-UniRule"/>
</dbReference>
<feature type="domain" description="Large ribosomal subunit protein uL5 C-terminal" evidence="9">
    <location>
        <begin position="89"/>
        <end position="182"/>
    </location>
</feature>
<dbReference type="KEGG" id="sact:DMT42_23370"/>
<dbReference type="Pfam" id="PF00673">
    <property type="entry name" value="Ribosomal_L5_C"/>
    <property type="match status" value="1"/>
</dbReference>
<evidence type="ECO:0000259" key="9">
    <source>
        <dbReference type="Pfam" id="PF00673"/>
    </source>
</evidence>
<dbReference type="InterPro" id="IPR020929">
    <property type="entry name" value="Ribosomal_uL5_CS"/>
</dbReference>
<comment type="similarity">
    <text evidence="1 6 7">Belongs to the universal ribosomal protein uL5 family.</text>
</comment>
<evidence type="ECO:0000259" key="8">
    <source>
        <dbReference type="Pfam" id="PF00281"/>
    </source>
</evidence>
<dbReference type="EMBL" id="CP029788">
    <property type="protein sequence ID" value="AWT44940.1"/>
    <property type="molecule type" value="Genomic_DNA"/>
</dbReference>
<name>A0A2U9P598_STRAS</name>
<proteinExistence type="inferred from homology"/>
<dbReference type="GO" id="GO:0005840">
    <property type="term" value="C:ribosome"/>
    <property type="evidence" value="ECO:0007669"/>
    <property type="project" value="UniProtKB-KW"/>
</dbReference>
<feature type="domain" description="Large ribosomal subunit protein uL5 N-terminal" evidence="8">
    <location>
        <begin position="29"/>
        <end position="85"/>
    </location>
</feature>
<dbReference type="InterPro" id="IPR031309">
    <property type="entry name" value="Ribosomal_uL5_C"/>
</dbReference>
<dbReference type="GO" id="GO:0019843">
    <property type="term" value="F:rRNA binding"/>
    <property type="evidence" value="ECO:0007669"/>
    <property type="project" value="UniProtKB-UniRule"/>
</dbReference>
<dbReference type="GO" id="GO:0006412">
    <property type="term" value="P:translation"/>
    <property type="evidence" value="ECO:0007669"/>
    <property type="project" value="UniProtKB-UniRule"/>
</dbReference>
<dbReference type="SUPFAM" id="SSF55282">
    <property type="entry name" value="RL5-like"/>
    <property type="match status" value="1"/>
</dbReference>
<dbReference type="InterPro" id="IPR031310">
    <property type="entry name" value="Ribosomal_uL5_N"/>
</dbReference>